<protein>
    <submittedName>
        <fullName evidence="2">Uncharacterized protein</fullName>
    </submittedName>
</protein>
<dbReference type="AlphaFoldDB" id="A0AAN9TJG5"/>
<dbReference type="Proteomes" id="UP001367676">
    <property type="component" value="Unassembled WGS sequence"/>
</dbReference>
<feature type="compositionally biased region" description="Polar residues" evidence="1">
    <location>
        <begin position="107"/>
        <end position="121"/>
    </location>
</feature>
<feature type="region of interest" description="Disordered" evidence="1">
    <location>
        <begin position="88"/>
        <end position="138"/>
    </location>
</feature>
<sequence>MLRIKNRSLLGRARFQNGYHVRSAGPYGPWSALFSTSRLDILRGEGAKENEAKRNETKTSRTLRAAARSLGQLVAATATATAAVTATRRSTAYVNGPRPSRPHQSKTRSSSEARVPQSDNQTPRHKIRQPRPAPLQPALPHIVFAIARKTRDYCSLRNPRTERRLRLRLRRRRKREGGERGADDASRNYEMRPFWRRAPLALIRNALLRGYSYSYEYSNSSLRLDDRTIATENYERAIIYEYDLGAGAGAGVGEGELNDEADDEGNARRPVRYGETETRARVSKRAARGCRVRRAASQAATLAKRSVPSFVIRNS</sequence>
<proteinExistence type="predicted"/>
<name>A0AAN9TJG5_9HEMI</name>
<dbReference type="EMBL" id="JBBCAQ010000020">
    <property type="protein sequence ID" value="KAK7592714.1"/>
    <property type="molecule type" value="Genomic_DNA"/>
</dbReference>
<gene>
    <name evidence="2" type="ORF">V9T40_007466</name>
</gene>
<evidence type="ECO:0000313" key="3">
    <source>
        <dbReference type="Proteomes" id="UP001367676"/>
    </source>
</evidence>
<accession>A0AAN9TJG5</accession>
<evidence type="ECO:0000256" key="1">
    <source>
        <dbReference type="SAM" id="MobiDB-lite"/>
    </source>
</evidence>
<reference evidence="2 3" key="1">
    <citation type="submission" date="2024-03" db="EMBL/GenBank/DDBJ databases">
        <title>Adaptation during the transition from Ophiocordyceps entomopathogen to insect associate is accompanied by gene loss and intensified selection.</title>
        <authorList>
            <person name="Ward C.M."/>
            <person name="Onetto C.A."/>
            <person name="Borneman A.R."/>
        </authorList>
    </citation>
    <scope>NUCLEOTIDE SEQUENCE [LARGE SCALE GENOMIC DNA]</scope>
    <source>
        <strain evidence="2">AWRI1</strain>
        <tissue evidence="2">Single Adult Female</tissue>
    </source>
</reference>
<evidence type="ECO:0000313" key="2">
    <source>
        <dbReference type="EMBL" id="KAK7592714.1"/>
    </source>
</evidence>
<feature type="region of interest" description="Disordered" evidence="1">
    <location>
        <begin position="257"/>
        <end position="286"/>
    </location>
</feature>
<comment type="caution">
    <text evidence="2">The sequence shown here is derived from an EMBL/GenBank/DDBJ whole genome shotgun (WGS) entry which is preliminary data.</text>
</comment>
<organism evidence="2 3">
    <name type="scientific">Parthenolecanium corni</name>
    <dbReference type="NCBI Taxonomy" id="536013"/>
    <lineage>
        <taxon>Eukaryota</taxon>
        <taxon>Metazoa</taxon>
        <taxon>Ecdysozoa</taxon>
        <taxon>Arthropoda</taxon>
        <taxon>Hexapoda</taxon>
        <taxon>Insecta</taxon>
        <taxon>Pterygota</taxon>
        <taxon>Neoptera</taxon>
        <taxon>Paraneoptera</taxon>
        <taxon>Hemiptera</taxon>
        <taxon>Sternorrhyncha</taxon>
        <taxon>Coccoidea</taxon>
        <taxon>Coccidae</taxon>
        <taxon>Parthenolecanium</taxon>
    </lineage>
</organism>
<keyword evidence="3" id="KW-1185">Reference proteome</keyword>